<dbReference type="Proteomes" id="UP000244855">
    <property type="component" value="Unassembled WGS sequence"/>
</dbReference>
<evidence type="ECO:0000313" key="4">
    <source>
        <dbReference type="Proteomes" id="UP000244855"/>
    </source>
</evidence>
<reference evidence="3 4" key="1">
    <citation type="journal article" date="2018" name="Sci. Rep.">
        <title>Comparative genomics provides insights into the lifestyle and reveals functional heterogeneity of dark septate endophytic fungi.</title>
        <authorList>
            <person name="Knapp D.G."/>
            <person name="Nemeth J.B."/>
            <person name="Barry K."/>
            <person name="Hainaut M."/>
            <person name="Henrissat B."/>
            <person name="Johnson J."/>
            <person name="Kuo A."/>
            <person name="Lim J.H.P."/>
            <person name="Lipzen A."/>
            <person name="Nolan M."/>
            <person name="Ohm R.A."/>
            <person name="Tamas L."/>
            <person name="Grigoriev I.V."/>
            <person name="Spatafora J.W."/>
            <person name="Nagy L.G."/>
            <person name="Kovacs G.M."/>
        </authorList>
    </citation>
    <scope>NUCLEOTIDE SEQUENCE [LARGE SCALE GENOMIC DNA]</scope>
    <source>
        <strain evidence="3 4">DSE2036</strain>
    </source>
</reference>
<dbReference type="GO" id="GO:0015969">
    <property type="term" value="P:guanosine tetraphosphate metabolic process"/>
    <property type="evidence" value="ECO:0007669"/>
    <property type="project" value="InterPro"/>
</dbReference>
<sequence>MQKEIDKEYTPSINLLRILLGCGLKWAEYLEYTRRILNAAIKDRKIAGVVTGRLKLPDKAEAKLRKRQGFYNYQSEEDILNNLVDFVGLRIAAYFPDDQRRILRLIDEHFITIASVYFEDDKEKYSLNENVLDEVGIELVTVIQQRYEDSQDRFHQKSNFTKESHQMGTENDTGNSGFSNAAGQGPPNAHVVHDATEPRVVAHTNAQRGITTSQLPSPTKKTQNKISLDNYARRFGGYTAEHRWVILRPEERDESNVLHTRPVEIQIRSVLMDSWISINRDIQYDALTGILSPQERRILDSIKGLAQTGELLLEQLHHVNTERRKRDQSLLEAPADVTRALEEYFILEDTVPNHSTDPFTRTLLFVLLSRGINKVGDLKRWLESNNYEIYCYKSLKAFRSSFPINGSFASFILPSLFNTMERHNLQYVLNSLGVPSNYANAISFFKHILSWVGFLGQNPQYRTHLRLTNGHLPSECGYSGLTLIFCTFAWLNNDEILSRGAKREFSVDLILELLRNHDSLVEEGNLFLPFALLGGLTHHEKSYLWDENDLLSWVLKQLMNRPNDWEHGVNLFLHYSRKIILRTRQGVDIEVANMLATLHDQINHYMFEEVLDILTLHEVFGLANITKVTRETTPCSYAFWTRISQYKLPQDCKYLIEKHDMALQPWRDGSSSLAPLRGERKPTQTQTSQPKTRVSLYVLDCGKVSDRKIRKRMDALGNIDIILLQNLEDLTRLDEPEYGFRFSPLRGYHIGSLETPLKSNSCLVTLVKSGLCGISLASAKPMSLGHLWKASSIDKKEIALVCDLRIHAGGLSSPICLRIANCRPGTIIDKKLLPSEDDWTITEGQIEYVEGDEVFVFDKLLPPQKVGIVKEAEDYLSPDLLCNGSHTNTFEAPGKPERVVLFKLKEANSSEVDLDS</sequence>
<evidence type="ECO:0000256" key="1">
    <source>
        <dbReference type="SAM" id="MobiDB-lite"/>
    </source>
</evidence>
<dbReference type="InterPro" id="IPR007685">
    <property type="entry name" value="RelA_SpoT"/>
</dbReference>
<dbReference type="SUPFAM" id="SSF81301">
    <property type="entry name" value="Nucleotidyltransferase"/>
    <property type="match status" value="2"/>
</dbReference>
<evidence type="ECO:0000313" key="3">
    <source>
        <dbReference type="EMBL" id="PVI03013.1"/>
    </source>
</evidence>
<dbReference type="InterPro" id="IPR043519">
    <property type="entry name" value="NT_sf"/>
</dbReference>
<organism evidence="3 4">
    <name type="scientific">Periconia macrospinosa</name>
    <dbReference type="NCBI Taxonomy" id="97972"/>
    <lineage>
        <taxon>Eukaryota</taxon>
        <taxon>Fungi</taxon>
        <taxon>Dikarya</taxon>
        <taxon>Ascomycota</taxon>
        <taxon>Pezizomycotina</taxon>
        <taxon>Dothideomycetes</taxon>
        <taxon>Pleosporomycetidae</taxon>
        <taxon>Pleosporales</taxon>
        <taxon>Massarineae</taxon>
        <taxon>Periconiaceae</taxon>
        <taxon>Periconia</taxon>
    </lineage>
</organism>
<protein>
    <recommendedName>
        <fullName evidence="2">RelA/SpoT domain-containing protein</fullName>
    </recommendedName>
</protein>
<dbReference type="EMBL" id="KZ805336">
    <property type="protein sequence ID" value="PVI03013.1"/>
    <property type="molecule type" value="Genomic_DNA"/>
</dbReference>
<dbReference type="PANTHER" id="PTHR41773:SF1">
    <property type="entry name" value="RELA_SPOT DOMAIN-CONTAINING PROTEIN"/>
    <property type="match status" value="1"/>
</dbReference>
<gene>
    <name evidence="3" type="ORF">DM02DRAFT_699360</name>
</gene>
<feature type="domain" description="RelA/SpoT" evidence="2">
    <location>
        <begin position="52"/>
        <end position="290"/>
    </location>
</feature>
<dbReference type="SMART" id="SM00954">
    <property type="entry name" value="RelA_SpoT"/>
    <property type="match status" value="1"/>
</dbReference>
<dbReference type="OrthoDB" id="4719016at2759"/>
<accession>A0A2V1DXE0</accession>
<feature type="compositionally biased region" description="Polar residues" evidence="1">
    <location>
        <begin position="166"/>
        <end position="182"/>
    </location>
</feature>
<keyword evidence="4" id="KW-1185">Reference proteome</keyword>
<dbReference type="Gene3D" id="3.30.460.10">
    <property type="entry name" value="Beta Polymerase, domain 2"/>
    <property type="match status" value="1"/>
</dbReference>
<feature type="compositionally biased region" description="Basic and acidic residues" evidence="1">
    <location>
        <begin position="153"/>
        <end position="165"/>
    </location>
</feature>
<feature type="region of interest" description="Disordered" evidence="1">
    <location>
        <begin position="153"/>
        <end position="188"/>
    </location>
</feature>
<name>A0A2V1DXE0_9PLEO</name>
<dbReference type="PANTHER" id="PTHR41773">
    <property type="entry name" value="GTP PYROPHOSPHATASE-RELATED"/>
    <property type="match status" value="1"/>
</dbReference>
<proteinExistence type="predicted"/>
<evidence type="ECO:0000259" key="2">
    <source>
        <dbReference type="SMART" id="SM00954"/>
    </source>
</evidence>
<dbReference type="AlphaFoldDB" id="A0A2V1DXE0"/>